<dbReference type="InterPro" id="IPR003838">
    <property type="entry name" value="ABC3_permease_C"/>
</dbReference>
<evidence type="ECO:0000259" key="7">
    <source>
        <dbReference type="Pfam" id="PF02687"/>
    </source>
</evidence>
<feature type="transmembrane region" description="Helical" evidence="6">
    <location>
        <begin position="790"/>
        <end position="812"/>
    </location>
</feature>
<reference evidence="8 9" key="1">
    <citation type="journal article" date="2015" name="Environ. Microbiol.">
        <title>Methane oxidation coupled to nitrate reduction under hypoxia by the Gammaproteobacterium Methylomonas denitrificans, sp. nov. type strain FJG1.</title>
        <authorList>
            <person name="Kits K.D."/>
            <person name="Klotz M.G."/>
            <person name="Stein L.Y."/>
        </authorList>
    </citation>
    <scope>NUCLEOTIDE SEQUENCE [LARGE SCALE GENOMIC DNA]</scope>
    <source>
        <strain evidence="8 9">FJG1</strain>
    </source>
</reference>
<feature type="domain" description="ABC3 transporter permease C-terminal" evidence="7">
    <location>
        <begin position="260"/>
        <end position="377"/>
    </location>
</feature>
<dbReference type="Pfam" id="PF02687">
    <property type="entry name" value="FtsX"/>
    <property type="match status" value="2"/>
</dbReference>
<proteinExistence type="predicted"/>
<dbReference type="InterPro" id="IPR038766">
    <property type="entry name" value="Membrane_comp_ABC_pdt"/>
</dbReference>
<dbReference type="EMBL" id="CP014476">
    <property type="protein sequence ID" value="AMK76404.1"/>
    <property type="molecule type" value="Genomic_DNA"/>
</dbReference>
<feature type="transmembrane region" description="Helical" evidence="6">
    <location>
        <begin position="301"/>
        <end position="326"/>
    </location>
</feature>
<evidence type="ECO:0000256" key="1">
    <source>
        <dbReference type="ARBA" id="ARBA00004651"/>
    </source>
</evidence>
<keyword evidence="2" id="KW-1003">Cell membrane</keyword>
<dbReference type="STRING" id="1538553.JT25_007845"/>
<protein>
    <submittedName>
        <fullName evidence="8">ABC transporter permease</fullName>
    </submittedName>
</protein>
<dbReference type="Proteomes" id="UP000030512">
    <property type="component" value="Chromosome"/>
</dbReference>
<name>A0A126T3S7_9GAMM</name>
<feature type="transmembrane region" description="Helical" evidence="6">
    <location>
        <begin position="416"/>
        <end position="442"/>
    </location>
</feature>
<feature type="transmembrane region" description="Helical" evidence="6">
    <location>
        <begin position="391"/>
        <end position="410"/>
    </location>
</feature>
<feature type="transmembrane region" description="Helical" evidence="6">
    <location>
        <begin position="256"/>
        <end position="275"/>
    </location>
</feature>
<dbReference type="OrthoDB" id="5292592at2"/>
<comment type="subcellular location">
    <subcellularLocation>
        <location evidence="1">Cell membrane</location>
        <topology evidence="1">Multi-pass membrane protein</topology>
    </subcellularLocation>
</comment>
<evidence type="ECO:0000256" key="6">
    <source>
        <dbReference type="SAM" id="Phobius"/>
    </source>
</evidence>
<evidence type="ECO:0000256" key="4">
    <source>
        <dbReference type="ARBA" id="ARBA00022989"/>
    </source>
</evidence>
<dbReference type="PANTHER" id="PTHR30287:SF1">
    <property type="entry name" value="INNER MEMBRANE PROTEIN"/>
    <property type="match status" value="1"/>
</dbReference>
<keyword evidence="9" id="KW-1185">Reference proteome</keyword>
<gene>
    <name evidence="8" type="ORF">JT25_007845</name>
</gene>
<feature type="transmembrane region" description="Helical" evidence="6">
    <location>
        <begin position="752"/>
        <end position="778"/>
    </location>
</feature>
<evidence type="ECO:0000256" key="5">
    <source>
        <dbReference type="ARBA" id="ARBA00023136"/>
    </source>
</evidence>
<dbReference type="RefSeq" id="WP_062328191.1">
    <property type="nucleotide sequence ID" value="NZ_CP014476.1"/>
</dbReference>
<dbReference type="PANTHER" id="PTHR30287">
    <property type="entry name" value="MEMBRANE COMPONENT OF PREDICTED ABC SUPERFAMILY METABOLITE UPTAKE TRANSPORTER"/>
    <property type="match status" value="1"/>
</dbReference>
<dbReference type="AlphaFoldDB" id="A0A126T3S7"/>
<evidence type="ECO:0000256" key="2">
    <source>
        <dbReference type="ARBA" id="ARBA00022475"/>
    </source>
</evidence>
<dbReference type="KEGG" id="mdn:JT25_007845"/>
<feature type="transmembrane region" description="Helical" evidence="6">
    <location>
        <begin position="346"/>
        <end position="370"/>
    </location>
</feature>
<keyword evidence="5 6" id="KW-0472">Membrane</keyword>
<keyword evidence="3 6" id="KW-0812">Transmembrane</keyword>
<evidence type="ECO:0000256" key="3">
    <source>
        <dbReference type="ARBA" id="ARBA00022692"/>
    </source>
</evidence>
<dbReference type="GO" id="GO:0005886">
    <property type="term" value="C:plasma membrane"/>
    <property type="evidence" value="ECO:0007669"/>
    <property type="project" value="UniProtKB-SubCell"/>
</dbReference>
<keyword evidence="4 6" id="KW-1133">Transmembrane helix</keyword>
<organism evidence="8 9">
    <name type="scientific">Methylomonas denitrificans</name>
    <dbReference type="NCBI Taxonomy" id="1538553"/>
    <lineage>
        <taxon>Bacteria</taxon>
        <taxon>Pseudomonadati</taxon>
        <taxon>Pseudomonadota</taxon>
        <taxon>Gammaproteobacteria</taxon>
        <taxon>Methylococcales</taxon>
        <taxon>Methylococcaceae</taxon>
        <taxon>Methylomonas</taxon>
    </lineage>
</organism>
<accession>A0A126T3S7</accession>
<evidence type="ECO:0000313" key="8">
    <source>
        <dbReference type="EMBL" id="AMK76404.1"/>
    </source>
</evidence>
<evidence type="ECO:0000313" key="9">
    <source>
        <dbReference type="Proteomes" id="UP000030512"/>
    </source>
</evidence>
<feature type="domain" description="ABC3 transporter permease C-terminal" evidence="7">
    <location>
        <begin position="706"/>
        <end position="820"/>
    </location>
</feature>
<sequence length="826" mass="90885">MKRFNLALKLLWRDSRSGELTLLLLALLIAVSSSTAISLFADRLHRTMTVQAAEFLAGDLVVAAPALIAEVWLTKAGELGLSRSQTSEFASVLLENNEMLLASIKSVSGGYPLRGKLKTSDAESQDETVVAQGPEAGSTWVDKRILPALHLKIGDTLTVGEKALTISRVLSYEPDKRGDFYSFSPRVMINQSDLAATGVIQPGSHVRYAFQFSGDEQALATFKDWLKPQLNPSQKMLDIHEDRPELGSALQRAERYLGLSSIVVILIAGVAIAMATRRYTERHFNATAILRCLGCKQAEIIWLYGLQFLVLGLVASGVGCGLGWLAQFGLFELLKSLLPQELASPSWLAVFFGLITGLAILLGFALPPLLRLQKVSPLRVLRRDLEPLPTSGWLIYGLALAIIGGLIWRYTEDPKMTSIILGVGTLALFGLGTAIYGLLLLARKLLPKMGLNWRFGLQGLLRNSEASVSQILAFSITLTAMALSFSVRSDLIDNWQQQLPEQAPNHFALNILPERQKAFQDELQQAQIASSRFYPVVRGRLVTINNEAVQGRVSKDSQGEGATQRELSLTWAVQLPDDNKTVEGDAWQAAPSGLVSVEQKLAESLKIKLGDQLTFTVGSAQFSAKVANIRSVQWDTMRPNFYMIFSPGTLDNFPTMYMTSFYLADSQKNLLNTLLKKYPAITILEVDQILKQFKMILTQLTKAINLLLYFALAAGFTVLFAAVYATLDQRIYEGALMRTLGARRGFLRATHVIEFGLLGILAGILAALASEAILYALYTRVMHIDYHPSFQLWGALPTIGAATVGLAGYWGVRQVVRQPPLQVLRR</sequence>
<feature type="transmembrane region" description="Helical" evidence="6">
    <location>
        <begin position="706"/>
        <end position="727"/>
    </location>
</feature>